<organism evidence="1 2">
    <name type="scientific">Novosphingobium guangzhouense</name>
    <dbReference type="NCBI Taxonomy" id="1850347"/>
    <lineage>
        <taxon>Bacteria</taxon>
        <taxon>Pseudomonadati</taxon>
        <taxon>Pseudomonadota</taxon>
        <taxon>Alphaproteobacteria</taxon>
        <taxon>Sphingomonadales</taxon>
        <taxon>Sphingomonadaceae</taxon>
        <taxon>Novosphingobium</taxon>
    </lineage>
</organism>
<gene>
    <name evidence="1" type="ORF">A8V01_08915</name>
</gene>
<dbReference type="AlphaFoldDB" id="A0A2K2FUN6"/>
<protein>
    <recommendedName>
        <fullName evidence="3">Phage Gp37/Gp68 family protein</fullName>
    </recommendedName>
</protein>
<comment type="caution">
    <text evidence="1">The sequence shown here is derived from an EMBL/GenBank/DDBJ whole genome shotgun (WGS) entry which is preliminary data.</text>
</comment>
<keyword evidence="2" id="KW-1185">Reference proteome</keyword>
<dbReference type="EMBL" id="LYMM01000073">
    <property type="protein sequence ID" value="PNU02493.1"/>
    <property type="molecule type" value="Genomic_DNA"/>
</dbReference>
<dbReference type="RefSeq" id="WP_103098660.1">
    <property type="nucleotide sequence ID" value="NZ_LYMM01000073.1"/>
</dbReference>
<dbReference type="OrthoDB" id="9787478at2"/>
<accession>A0A2K2FUN6</accession>
<reference evidence="1 2" key="1">
    <citation type="submission" date="2016-05" db="EMBL/GenBank/DDBJ databases">
        <title>Complete genome sequence of Novosphingobium guangzhouense SA925(T).</title>
        <authorList>
            <person name="Sha S."/>
        </authorList>
    </citation>
    <scope>NUCLEOTIDE SEQUENCE [LARGE SCALE GENOMIC DNA]</scope>
    <source>
        <strain evidence="1 2">SA925</strain>
    </source>
</reference>
<evidence type="ECO:0000313" key="2">
    <source>
        <dbReference type="Proteomes" id="UP000236327"/>
    </source>
</evidence>
<proteinExistence type="predicted"/>
<name>A0A2K2FUN6_9SPHN</name>
<dbReference type="Pfam" id="PF07505">
    <property type="entry name" value="DUF5131"/>
    <property type="match status" value="1"/>
</dbReference>
<dbReference type="Proteomes" id="UP000236327">
    <property type="component" value="Unassembled WGS sequence"/>
</dbReference>
<evidence type="ECO:0000313" key="1">
    <source>
        <dbReference type="EMBL" id="PNU02493.1"/>
    </source>
</evidence>
<sequence>MADRTAIEWTDATWTPVKGCTRASEGCRNCYAEIMAARFSDPGQWGEGLATIVSTPQGKDHRWTGVVRFVDAELLKPLSWRKPRLIFVCSTSDLFHESVPDEWIDQVFAVMALCPQHTFQVLTKRADRMRGYLSAKGLVRRICVAAHAIWQARPTSDDGPEFSRANSRRFNAKMKEWWRHVGALTAWTVDGGCAHVCWRRDEPDAEYPSRIAWPLPNVWLGVSVEDQQRAEERIPDLLATPAAVRWLSCEPLLGPVDLTDITLRTRPGEAADGLAGVDALTGLHWDAEETITGIYGDPDPHIDWVVVGGESGHGARPMHPQWAWNLRDQCAEAGVPFFFKQWGEWAPVCAMPDTDEMDEFLYQQPKYFEGPRRCKVEQCILWGTGRRFDLDCWSRAHGEDPANGIFASGHRNSMQMMKIGKKRAGRLLDRDGTEHNGMPS</sequence>
<dbReference type="InterPro" id="IPR011101">
    <property type="entry name" value="DUF5131"/>
</dbReference>
<evidence type="ECO:0008006" key="3">
    <source>
        <dbReference type="Google" id="ProtNLM"/>
    </source>
</evidence>